<name>A0A0G4IJE6_PLABS</name>
<geneLocation type="mitochondrion" evidence="4"/>
<dbReference type="EMBL" id="CDSF01000013">
    <property type="protein sequence ID" value="CEO95361.1"/>
    <property type="molecule type" value="Genomic_DNA"/>
</dbReference>
<proteinExistence type="predicted"/>
<dbReference type="Proteomes" id="UP000290189">
    <property type="component" value="Unassembled WGS sequence"/>
</dbReference>
<evidence type="ECO:0000259" key="2">
    <source>
        <dbReference type="Pfam" id="PF19773"/>
    </source>
</evidence>
<gene>
    <name evidence="3" type="ORF">PBRA_004127</name>
    <name evidence="4" type="ORF">PLBR_LOCUS3402</name>
</gene>
<evidence type="ECO:0000313" key="5">
    <source>
        <dbReference type="Proteomes" id="UP000039324"/>
    </source>
</evidence>
<dbReference type="InterPro" id="IPR046226">
    <property type="entry name" value="DUF6259"/>
</dbReference>
<keyword evidence="5" id="KW-1185">Reference proteome</keyword>
<keyword evidence="4" id="KW-0496">Mitochondrion</keyword>
<dbReference type="OrthoDB" id="203049at2759"/>
<evidence type="ECO:0000313" key="6">
    <source>
        <dbReference type="Proteomes" id="UP000290189"/>
    </source>
</evidence>
<organism evidence="3 5">
    <name type="scientific">Plasmodiophora brassicae</name>
    <name type="common">Clubroot disease agent</name>
    <dbReference type="NCBI Taxonomy" id="37360"/>
    <lineage>
        <taxon>Eukaryota</taxon>
        <taxon>Sar</taxon>
        <taxon>Rhizaria</taxon>
        <taxon>Endomyxa</taxon>
        <taxon>Phytomyxea</taxon>
        <taxon>Plasmodiophorida</taxon>
        <taxon>Plasmodiophoridae</taxon>
        <taxon>Plasmodiophora</taxon>
    </lineage>
</organism>
<evidence type="ECO:0000313" key="4">
    <source>
        <dbReference type="EMBL" id="SPQ96187.1"/>
    </source>
</evidence>
<dbReference type="Pfam" id="PF19773">
    <property type="entry name" value="DUF6259"/>
    <property type="match status" value="1"/>
</dbReference>
<feature type="chain" id="PRO_5033717568" description="DUF6259 domain-containing protein" evidence="1">
    <location>
        <begin position="23"/>
        <end position="794"/>
    </location>
</feature>
<reference evidence="4 6" key="2">
    <citation type="submission" date="2018-03" db="EMBL/GenBank/DDBJ databases">
        <authorList>
            <person name="Fogelqvist J."/>
        </authorList>
    </citation>
    <scope>NUCLEOTIDE SEQUENCE [LARGE SCALE GENOMIC DNA]</scope>
</reference>
<evidence type="ECO:0000256" key="1">
    <source>
        <dbReference type="SAM" id="SignalP"/>
    </source>
</evidence>
<feature type="signal peptide" evidence="1">
    <location>
        <begin position="1"/>
        <end position="22"/>
    </location>
</feature>
<protein>
    <recommendedName>
        <fullName evidence="2">DUF6259 domain-containing protein</fullName>
    </recommendedName>
</protein>
<sequence length="794" mass="87481">MMTSAGPISVVIAFALVASTAGTLLGAHDPSPIEYLRCDHLQLGIDRHALRIVEMDMGGRAVSVSAHEMWSLTVVDSNLSVTYDGSWARARRFTRSANMALMRWKDIDGRGIDVQITMTASQDAISVEFDVLARDYTGPGAIAIWDIQFIIGAFPRARSVLFPHGFGLVVEDRTRMAQMSGTYPSGDCTMQFMAIELDDPDPHPHRHHLYSALYFGTHDSLASSKTMRTIASANGSVAMGVSYWPSVQGRALHGRTVTVPFQWVLMPVHDYWHAAHLYRTRFVEGHAWWIGRGPMQTRGDVPDWLLAQHIWINTGWQQYDVFDDQQGDPEVVVAHAMAMRRLFQADLALHWYEWHARHKFDTGYPEYMPAKDGFRSAVERLQHAGIRVFPYINGRIFDIGIDKWQTDHARQWAAKSAPHRPDPDPSSLSIYRESYGSGAAFAVMCPSTSYWQETIAGVVGDLVGPQAGVDGLYIDQIAAAAAVPCFDGTHGHSDIGGGPQWVHGYTAMLDQCAQHQAPIVTESNAEPYIGGVHGMLTLQAFEFGAASSQVRSVPLFPSIYGGYVYTFGQEFFRSDLDPNPDVFAAKLAYMWSAGVALGWFSMSGTTVPPAMGLFDDLTSAKYADEVAYVRLLSQYRELARPYLVLGRMTRPATITAVRPTVASPAQPRRHRTFIGRDANAVDEWDSIATSTWVSLSDQSIGIVVTNANRESIPIHLECDIDESDMVWPPASVARMEVGRPTASSVQSSIAVDRHQVSMDFTLRGRDAALFVVRPHVVIDIATGGPGAGETSAVE</sequence>
<reference evidence="3 5" key="1">
    <citation type="submission" date="2015-02" db="EMBL/GenBank/DDBJ databases">
        <authorList>
            <person name="Chooi Y.-H."/>
        </authorList>
    </citation>
    <scope>NUCLEOTIDE SEQUENCE [LARGE SCALE GENOMIC DNA]</scope>
    <source>
        <strain evidence="3">E3</strain>
    </source>
</reference>
<evidence type="ECO:0000313" key="3">
    <source>
        <dbReference type="EMBL" id="CEO95361.1"/>
    </source>
</evidence>
<accession>A0A0G4IJE6</accession>
<dbReference type="AlphaFoldDB" id="A0A0G4IJE6"/>
<feature type="domain" description="DUF6259" evidence="2">
    <location>
        <begin position="259"/>
        <end position="569"/>
    </location>
</feature>
<dbReference type="Proteomes" id="UP000039324">
    <property type="component" value="Unassembled WGS sequence"/>
</dbReference>
<dbReference type="EMBL" id="OVEO01000005">
    <property type="protein sequence ID" value="SPQ96187.1"/>
    <property type="molecule type" value="Genomic_DNA"/>
</dbReference>
<keyword evidence="1" id="KW-0732">Signal</keyword>